<reference evidence="2" key="1">
    <citation type="journal article" date="2019" name="Int. J. Syst. Evol. Microbiol.">
        <title>The Global Catalogue of Microorganisms (GCM) 10K type strain sequencing project: providing services to taxonomists for standard genome sequencing and annotation.</title>
        <authorList>
            <consortium name="The Broad Institute Genomics Platform"/>
            <consortium name="The Broad Institute Genome Sequencing Center for Infectious Disease"/>
            <person name="Wu L."/>
            <person name="Ma J."/>
        </authorList>
    </citation>
    <scope>NUCLEOTIDE SEQUENCE [LARGE SCALE GENOMIC DNA]</scope>
    <source>
        <strain evidence="2">CGMCC 4.7093</strain>
    </source>
</reference>
<proteinExistence type="predicted"/>
<keyword evidence="2" id="KW-1185">Reference proteome</keyword>
<evidence type="ECO:0000313" key="2">
    <source>
        <dbReference type="Proteomes" id="UP001595947"/>
    </source>
</evidence>
<gene>
    <name evidence="1" type="ORF">ACFPBZ_01165</name>
</gene>
<evidence type="ECO:0008006" key="3">
    <source>
        <dbReference type="Google" id="ProtNLM"/>
    </source>
</evidence>
<sequence length="78" mass="8705">MLVAILIPVLLLIATVLMERFESRVLDVPSRRRPLRTPLRLESAPVAQRHLRAVPEPLVVDVTPARVSVEPIPLPRAS</sequence>
<organism evidence="1 2">
    <name type="scientific">Actinomycetospora atypica</name>
    <dbReference type="NCBI Taxonomy" id="1290095"/>
    <lineage>
        <taxon>Bacteria</taxon>
        <taxon>Bacillati</taxon>
        <taxon>Actinomycetota</taxon>
        <taxon>Actinomycetes</taxon>
        <taxon>Pseudonocardiales</taxon>
        <taxon>Pseudonocardiaceae</taxon>
        <taxon>Actinomycetospora</taxon>
    </lineage>
</organism>
<name>A0ABV9YGM1_9PSEU</name>
<evidence type="ECO:0000313" key="1">
    <source>
        <dbReference type="EMBL" id="MFC5060802.1"/>
    </source>
</evidence>
<protein>
    <recommendedName>
        <fullName evidence="3">Secreted protein</fullName>
    </recommendedName>
</protein>
<comment type="caution">
    <text evidence="1">The sequence shown here is derived from an EMBL/GenBank/DDBJ whole genome shotgun (WGS) entry which is preliminary data.</text>
</comment>
<dbReference type="RefSeq" id="WP_378034142.1">
    <property type="nucleotide sequence ID" value="NZ_JBHSIV010000001.1"/>
</dbReference>
<dbReference type="Proteomes" id="UP001595947">
    <property type="component" value="Unassembled WGS sequence"/>
</dbReference>
<dbReference type="EMBL" id="JBHSIV010000001">
    <property type="protein sequence ID" value="MFC5060802.1"/>
    <property type="molecule type" value="Genomic_DNA"/>
</dbReference>
<accession>A0ABV9YGM1</accession>